<dbReference type="KEGG" id="bvv:BHK69_16305"/>
<evidence type="ECO:0000256" key="3">
    <source>
        <dbReference type="ARBA" id="ARBA00011738"/>
    </source>
</evidence>
<dbReference type="GO" id="GO:0003995">
    <property type="term" value="F:acyl-CoA dehydrogenase activity"/>
    <property type="evidence" value="ECO:0007669"/>
    <property type="project" value="TreeGrafter"/>
</dbReference>
<dbReference type="InterPro" id="IPR036250">
    <property type="entry name" value="AcylCo_DH-like_C"/>
</dbReference>
<evidence type="ECO:0000259" key="10">
    <source>
        <dbReference type="Pfam" id="PF02770"/>
    </source>
</evidence>
<keyword evidence="6 7" id="KW-0560">Oxidoreductase</keyword>
<dbReference type="Pfam" id="PF00441">
    <property type="entry name" value="Acyl-CoA_dh_1"/>
    <property type="match status" value="1"/>
</dbReference>
<dbReference type="Pfam" id="PF02770">
    <property type="entry name" value="Acyl-CoA_dh_M"/>
    <property type="match status" value="1"/>
</dbReference>
<dbReference type="PANTHER" id="PTHR48083:SF13">
    <property type="entry name" value="ACYL-COA DEHYDROGENASE FAMILY MEMBER 11"/>
    <property type="match status" value="1"/>
</dbReference>
<dbReference type="SUPFAM" id="SSF56645">
    <property type="entry name" value="Acyl-CoA dehydrogenase NM domain-like"/>
    <property type="match status" value="1"/>
</dbReference>
<dbReference type="InterPro" id="IPR006091">
    <property type="entry name" value="Acyl-CoA_Oxase/DH_mid-dom"/>
</dbReference>
<evidence type="ECO:0000256" key="7">
    <source>
        <dbReference type="RuleBase" id="RU362125"/>
    </source>
</evidence>
<dbReference type="InterPro" id="IPR009100">
    <property type="entry name" value="AcylCoA_DH/oxidase_NM_dom_sf"/>
</dbReference>
<evidence type="ECO:0000313" key="12">
    <source>
        <dbReference type="EMBL" id="AOO81804.1"/>
    </source>
</evidence>
<organism evidence="12 13">
    <name type="scientific">Bosea vaviloviae</name>
    <dbReference type="NCBI Taxonomy" id="1526658"/>
    <lineage>
        <taxon>Bacteria</taxon>
        <taxon>Pseudomonadati</taxon>
        <taxon>Pseudomonadota</taxon>
        <taxon>Alphaproteobacteria</taxon>
        <taxon>Hyphomicrobiales</taxon>
        <taxon>Boseaceae</taxon>
        <taxon>Bosea</taxon>
    </lineage>
</organism>
<comment type="cofactor">
    <cofactor evidence="1 7">
        <name>FAD</name>
        <dbReference type="ChEBI" id="CHEBI:57692"/>
    </cofactor>
</comment>
<dbReference type="GO" id="GO:0005737">
    <property type="term" value="C:cytoplasm"/>
    <property type="evidence" value="ECO:0007669"/>
    <property type="project" value="TreeGrafter"/>
</dbReference>
<dbReference type="InterPro" id="IPR046373">
    <property type="entry name" value="Acyl-CoA_Oxase/DH_mid-dom_sf"/>
</dbReference>
<evidence type="ECO:0000256" key="6">
    <source>
        <dbReference type="ARBA" id="ARBA00023002"/>
    </source>
</evidence>
<keyword evidence="4 7" id="KW-0285">Flavoprotein</keyword>
<name>A0A1D7U359_9HYPH</name>
<dbReference type="InterPro" id="IPR013786">
    <property type="entry name" value="AcylCoA_DH/ox_N"/>
</dbReference>
<feature type="region of interest" description="Disordered" evidence="8">
    <location>
        <begin position="404"/>
        <end position="424"/>
    </location>
</feature>
<keyword evidence="13" id="KW-1185">Reference proteome</keyword>
<keyword evidence="5 7" id="KW-0274">FAD</keyword>
<evidence type="ECO:0000256" key="1">
    <source>
        <dbReference type="ARBA" id="ARBA00001974"/>
    </source>
</evidence>
<evidence type="ECO:0000259" key="9">
    <source>
        <dbReference type="Pfam" id="PF00441"/>
    </source>
</evidence>
<gene>
    <name evidence="12" type="ORF">BHK69_16305</name>
</gene>
<evidence type="ECO:0000256" key="2">
    <source>
        <dbReference type="ARBA" id="ARBA00009347"/>
    </source>
</evidence>
<dbReference type="OrthoDB" id="9775090at2"/>
<dbReference type="InterPro" id="IPR009075">
    <property type="entry name" value="AcylCo_DH/oxidase_C"/>
</dbReference>
<dbReference type="AlphaFoldDB" id="A0A1D7U359"/>
<dbReference type="STRING" id="1526658.BHK69_16305"/>
<dbReference type="GO" id="GO:0050660">
    <property type="term" value="F:flavin adenine dinucleotide binding"/>
    <property type="evidence" value="ECO:0007669"/>
    <property type="project" value="InterPro"/>
</dbReference>
<dbReference type="InterPro" id="IPR050741">
    <property type="entry name" value="Acyl-CoA_dehydrogenase"/>
</dbReference>
<comment type="subunit">
    <text evidence="3">Homodimer.</text>
</comment>
<comment type="similarity">
    <text evidence="2 7">Belongs to the acyl-CoA dehydrogenase family.</text>
</comment>
<dbReference type="SUPFAM" id="SSF47203">
    <property type="entry name" value="Acyl-CoA dehydrogenase C-terminal domain-like"/>
    <property type="match status" value="1"/>
</dbReference>
<dbReference type="PANTHER" id="PTHR48083">
    <property type="entry name" value="MEDIUM-CHAIN SPECIFIC ACYL-COA DEHYDROGENASE, MITOCHONDRIAL-RELATED"/>
    <property type="match status" value="1"/>
</dbReference>
<dbReference type="InterPro" id="IPR037069">
    <property type="entry name" value="AcylCoA_DH/ox_N_sf"/>
</dbReference>
<proteinExistence type="inferred from homology"/>
<feature type="domain" description="Acyl-CoA dehydrogenase/oxidase N-terminal" evidence="11">
    <location>
        <begin position="7"/>
        <end position="129"/>
    </location>
</feature>
<dbReference type="Proteomes" id="UP000094969">
    <property type="component" value="Chromosome"/>
</dbReference>
<sequence>MDFAYSDKVEALRAKLQDFMDAHVQPADAAWKDEVEAGRYPMALIDGLKAKAKAAGLWNLFLPALKADEPGTRLSNLEYAPLAEIMGRIYWSSEVFNCNAPDTGNMEILHMFATPEQRSRWLVPLMNGEIRSCVGITEPGVASSDPTNLQTTIIRDGDDYVITGRKWWTTGALHPNVKFCIVMGLSDTRPEADPHKRHSMVIVPMDAPGLTVMRNLPLLNHFSPEGHTETDFDHVRVPAANILGEEGAGFALAQARLGPGRIHHCMRSIGQCEVALELMIERALQRKAFSRQLADYANVQDWIAEGRMEIDQARLLCLRAAWMMDTHGNKAARVEVSAIKVAATRLQTRIADRAMQVFGAGGLSNDTPLAFIYSWGRALRFIDGPDEVHLRTIARAEIKKRQGANRSTFAEQGVKAPYQKPAAE</sequence>
<dbReference type="Gene3D" id="2.40.110.10">
    <property type="entry name" value="Butyryl-CoA Dehydrogenase, subunit A, domain 2"/>
    <property type="match status" value="1"/>
</dbReference>
<evidence type="ECO:0000256" key="8">
    <source>
        <dbReference type="SAM" id="MobiDB-lite"/>
    </source>
</evidence>
<evidence type="ECO:0000256" key="4">
    <source>
        <dbReference type="ARBA" id="ARBA00022630"/>
    </source>
</evidence>
<accession>A0A1D7U359</accession>
<dbReference type="Gene3D" id="1.20.140.10">
    <property type="entry name" value="Butyryl-CoA Dehydrogenase, subunit A, domain 3"/>
    <property type="match status" value="1"/>
</dbReference>
<feature type="domain" description="Acyl-CoA dehydrogenase/oxidase C-terminal" evidence="9">
    <location>
        <begin position="247"/>
        <end position="396"/>
    </location>
</feature>
<protein>
    <submittedName>
        <fullName evidence="12">Acyl-CoA dehydrogenase</fullName>
    </submittedName>
</protein>
<evidence type="ECO:0000313" key="13">
    <source>
        <dbReference type="Proteomes" id="UP000094969"/>
    </source>
</evidence>
<evidence type="ECO:0000256" key="5">
    <source>
        <dbReference type="ARBA" id="ARBA00022827"/>
    </source>
</evidence>
<dbReference type="RefSeq" id="WP_069691014.1">
    <property type="nucleotide sequence ID" value="NZ_CP017147.1"/>
</dbReference>
<reference evidence="12 13" key="1">
    <citation type="journal article" date="2015" name="Antonie Van Leeuwenhoek">
        <title>Bosea vaviloviae sp. nov., a new species of slow-growing rhizobia isolated from nodules of the relict species Vavilovia formosa (Stev.) Fed.</title>
        <authorList>
            <person name="Safronova V.I."/>
            <person name="Kuznetsova I.G."/>
            <person name="Sazanova A.L."/>
            <person name="Kimeklis A.K."/>
            <person name="Belimov A.A."/>
            <person name="Andronov E.E."/>
            <person name="Pinaev A.G."/>
            <person name="Chizhevskaya E.P."/>
            <person name="Pukhaev A.R."/>
            <person name="Popov K.P."/>
            <person name="Willems A."/>
            <person name="Tikhonovich I.A."/>
        </authorList>
    </citation>
    <scope>NUCLEOTIDE SEQUENCE [LARGE SCALE GENOMIC DNA]</scope>
    <source>
        <strain evidence="12 13">Vaf18</strain>
    </source>
</reference>
<dbReference type="Pfam" id="PF02771">
    <property type="entry name" value="Acyl-CoA_dh_N"/>
    <property type="match status" value="1"/>
</dbReference>
<dbReference type="GO" id="GO:0033539">
    <property type="term" value="P:fatty acid beta-oxidation using acyl-CoA dehydrogenase"/>
    <property type="evidence" value="ECO:0007669"/>
    <property type="project" value="TreeGrafter"/>
</dbReference>
<dbReference type="FunFam" id="2.40.110.10:FF:000002">
    <property type="entry name" value="Acyl-CoA dehydrogenase fadE12"/>
    <property type="match status" value="1"/>
</dbReference>
<evidence type="ECO:0000259" key="11">
    <source>
        <dbReference type="Pfam" id="PF02771"/>
    </source>
</evidence>
<dbReference type="Gene3D" id="1.10.540.10">
    <property type="entry name" value="Acyl-CoA dehydrogenase/oxidase, N-terminal domain"/>
    <property type="match status" value="1"/>
</dbReference>
<feature type="domain" description="Acyl-CoA oxidase/dehydrogenase middle" evidence="10">
    <location>
        <begin position="133"/>
        <end position="216"/>
    </location>
</feature>
<dbReference type="EMBL" id="CP017147">
    <property type="protein sequence ID" value="AOO81804.1"/>
    <property type="molecule type" value="Genomic_DNA"/>
</dbReference>